<dbReference type="Proteomes" id="UP000183988">
    <property type="component" value="Unassembled WGS sequence"/>
</dbReference>
<name>A0A1M5GZE2_9BACI</name>
<dbReference type="GO" id="GO:0008233">
    <property type="term" value="F:peptidase activity"/>
    <property type="evidence" value="ECO:0007669"/>
    <property type="project" value="InterPro"/>
</dbReference>
<evidence type="ECO:0000259" key="2">
    <source>
        <dbReference type="PROSITE" id="PS50222"/>
    </source>
</evidence>
<dbReference type="InterPro" id="IPR052179">
    <property type="entry name" value="DD-CPase-like"/>
</dbReference>
<gene>
    <name evidence="3" type="ORF">SAMN05216225_101533</name>
</gene>
<dbReference type="PROSITE" id="PS00018">
    <property type="entry name" value="EF_HAND_1"/>
    <property type="match status" value="1"/>
</dbReference>
<dbReference type="InterPro" id="IPR009045">
    <property type="entry name" value="Zn_M74/Hedgehog-like"/>
</dbReference>
<feature type="domain" description="EF-hand" evidence="2">
    <location>
        <begin position="124"/>
        <end position="147"/>
    </location>
</feature>
<feature type="transmembrane region" description="Helical" evidence="1">
    <location>
        <begin position="6"/>
        <end position="26"/>
    </location>
</feature>
<dbReference type="PANTHER" id="PTHR34385:SF1">
    <property type="entry name" value="PEPTIDOGLYCAN L-ALANYL-D-GLUTAMATE ENDOPEPTIDASE CWLK"/>
    <property type="match status" value="1"/>
</dbReference>
<organism evidence="3 4">
    <name type="scientific">Ornithinibacillus halophilus</name>
    <dbReference type="NCBI Taxonomy" id="930117"/>
    <lineage>
        <taxon>Bacteria</taxon>
        <taxon>Bacillati</taxon>
        <taxon>Bacillota</taxon>
        <taxon>Bacilli</taxon>
        <taxon>Bacillales</taxon>
        <taxon>Bacillaceae</taxon>
        <taxon>Ornithinibacillus</taxon>
    </lineage>
</organism>
<dbReference type="STRING" id="930117.SAMN05216225_101533"/>
<dbReference type="Pfam" id="PF13539">
    <property type="entry name" value="Peptidase_M15_4"/>
    <property type="match status" value="1"/>
</dbReference>
<dbReference type="AlphaFoldDB" id="A0A1M5GZE2"/>
<reference evidence="3 4" key="1">
    <citation type="submission" date="2016-11" db="EMBL/GenBank/DDBJ databases">
        <authorList>
            <person name="Jaros S."/>
            <person name="Januszkiewicz K."/>
            <person name="Wedrychowicz H."/>
        </authorList>
    </citation>
    <scope>NUCLEOTIDE SEQUENCE [LARGE SCALE GENOMIC DNA]</scope>
    <source>
        <strain evidence="3 4">IBRC-M 10683</strain>
    </source>
</reference>
<keyword evidence="4" id="KW-1185">Reference proteome</keyword>
<dbReference type="InterPro" id="IPR039561">
    <property type="entry name" value="Peptidase_M15C"/>
</dbReference>
<dbReference type="SUPFAM" id="SSF55166">
    <property type="entry name" value="Hedgehog/DD-peptidase"/>
    <property type="match status" value="1"/>
</dbReference>
<evidence type="ECO:0000256" key="1">
    <source>
        <dbReference type="SAM" id="Phobius"/>
    </source>
</evidence>
<accession>A0A1M5GZE2</accession>
<dbReference type="PANTHER" id="PTHR34385">
    <property type="entry name" value="D-ALANYL-D-ALANINE CARBOXYPEPTIDASE"/>
    <property type="match status" value="1"/>
</dbReference>
<keyword evidence="1" id="KW-0472">Membrane</keyword>
<protein>
    <submittedName>
        <fullName evidence="3">Peptidoglycan L-alanyl-D-glutamate endopeptidase CwlK</fullName>
    </submittedName>
</protein>
<evidence type="ECO:0000313" key="3">
    <source>
        <dbReference type="EMBL" id="SHG09104.1"/>
    </source>
</evidence>
<proteinExistence type="predicted"/>
<dbReference type="OrthoDB" id="9799970at2"/>
<dbReference type="InterPro" id="IPR018247">
    <property type="entry name" value="EF_Hand_1_Ca_BS"/>
</dbReference>
<dbReference type="CDD" id="cd14845">
    <property type="entry name" value="L-Ala-D-Glu_peptidase_like"/>
    <property type="match status" value="1"/>
</dbReference>
<dbReference type="InterPro" id="IPR002048">
    <property type="entry name" value="EF_hand_dom"/>
</dbReference>
<dbReference type="EMBL" id="FQVW01000015">
    <property type="protein sequence ID" value="SHG09104.1"/>
    <property type="molecule type" value="Genomic_DNA"/>
</dbReference>
<evidence type="ECO:0000313" key="4">
    <source>
        <dbReference type="Proteomes" id="UP000183988"/>
    </source>
</evidence>
<dbReference type="PROSITE" id="PS50222">
    <property type="entry name" value="EF_HAND_2"/>
    <property type="match status" value="1"/>
</dbReference>
<dbReference type="Gene3D" id="3.30.1380.10">
    <property type="match status" value="1"/>
</dbReference>
<dbReference type="GO" id="GO:0005509">
    <property type="term" value="F:calcium ion binding"/>
    <property type="evidence" value="ECO:0007669"/>
    <property type="project" value="InterPro"/>
</dbReference>
<dbReference type="RefSeq" id="WP_072889862.1">
    <property type="nucleotide sequence ID" value="NZ_FQVW01000015.1"/>
</dbReference>
<sequence length="182" mass="20738">MKKGIATFIILCISVLIIYIFHYYGYGKYVNHGKNAPMPTELDPGVALNKDILIETSEKKGILIEITEGLRSVERQNKLYEQGRSTEGNIVTYAKGGESYHNYGLAIDFVLIDHTGNKTWDYTYDGNGNGEIDWFEVGEIAKELGFEWGGDWKNFKDYPHLEMTYGLSISQLQRGLRPKQNE</sequence>
<keyword evidence="1" id="KW-1133">Transmembrane helix</keyword>
<keyword evidence="1" id="KW-0812">Transmembrane</keyword>